<proteinExistence type="predicted"/>
<reference evidence="1 2" key="1">
    <citation type="journal article" date="2019" name="G3 (Bethesda)">
        <title>Sequencing of a Wild Apple (Malus baccata) Genome Unravels the Differences Between Cultivated and Wild Apple Species Regarding Disease Resistance and Cold Tolerance.</title>
        <authorList>
            <person name="Chen X."/>
        </authorList>
    </citation>
    <scope>NUCLEOTIDE SEQUENCE [LARGE SCALE GENOMIC DNA]</scope>
    <source>
        <strain evidence="2">cv. Shandingzi</strain>
        <tissue evidence="1">Leaves</tissue>
    </source>
</reference>
<gene>
    <name evidence="1" type="ORF">C1H46_045900</name>
</gene>
<evidence type="ECO:0000313" key="1">
    <source>
        <dbReference type="EMBL" id="TQD68567.1"/>
    </source>
</evidence>
<dbReference type="Proteomes" id="UP000315295">
    <property type="component" value="Unassembled WGS sequence"/>
</dbReference>
<keyword evidence="2" id="KW-1185">Reference proteome</keyword>
<name>A0A540K2P9_MALBA</name>
<sequence>MKHHLTMLSTKSVRPDCTLLDLVSSFDLLYCKKFDTVELMPNYWYYGNDSSAVPYTG</sequence>
<accession>A0A540K2P9</accession>
<comment type="caution">
    <text evidence="1">The sequence shown here is derived from an EMBL/GenBank/DDBJ whole genome shotgun (WGS) entry which is preliminary data.</text>
</comment>
<evidence type="ECO:0000313" key="2">
    <source>
        <dbReference type="Proteomes" id="UP000315295"/>
    </source>
</evidence>
<organism evidence="1 2">
    <name type="scientific">Malus baccata</name>
    <name type="common">Siberian crab apple</name>
    <name type="synonym">Pyrus baccata</name>
    <dbReference type="NCBI Taxonomy" id="106549"/>
    <lineage>
        <taxon>Eukaryota</taxon>
        <taxon>Viridiplantae</taxon>
        <taxon>Streptophyta</taxon>
        <taxon>Embryophyta</taxon>
        <taxon>Tracheophyta</taxon>
        <taxon>Spermatophyta</taxon>
        <taxon>Magnoliopsida</taxon>
        <taxon>eudicotyledons</taxon>
        <taxon>Gunneridae</taxon>
        <taxon>Pentapetalae</taxon>
        <taxon>rosids</taxon>
        <taxon>fabids</taxon>
        <taxon>Rosales</taxon>
        <taxon>Rosaceae</taxon>
        <taxon>Amygdaloideae</taxon>
        <taxon>Maleae</taxon>
        <taxon>Malus</taxon>
    </lineage>
</organism>
<dbReference type="AlphaFoldDB" id="A0A540K2P9"/>
<dbReference type="EMBL" id="VIEB01018933">
    <property type="protein sequence ID" value="TQD68567.1"/>
    <property type="molecule type" value="Genomic_DNA"/>
</dbReference>
<protein>
    <submittedName>
        <fullName evidence="1">Uncharacterized protein</fullName>
    </submittedName>
</protein>